<dbReference type="Pfam" id="PF00172">
    <property type="entry name" value="Zn_clus"/>
    <property type="match status" value="1"/>
</dbReference>
<dbReference type="GO" id="GO:0008270">
    <property type="term" value="F:zinc ion binding"/>
    <property type="evidence" value="ECO:0007669"/>
    <property type="project" value="InterPro"/>
</dbReference>
<dbReference type="PROSITE" id="PS00463">
    <property type="entry name" value="ZN2_CY6_FUNGAL_1"/>
    <property type="match status" value="1"/>
</dbReference>
<comment type="caution">
    <text evidence="3">The sequence shown here is derived from an EMBL/GenBank/DDBJ whole genome shotgun (WGS) entry which is preliminary data.</text>
</comment>
<name>A0A3D8SQ54_9HELO</name>
<feature type="domain" description="Zn(2)-C6 fungal-type" evidence="2">
    <location>
        <begin position="48"/>
        <end position="78"/>
    </location>
</feature>
<dbReference type="STRING" id="1849047.A0A3D8SQ54"/>
<protein>
    <recommendedName>
        <fullName evidence="2">Zn(2)-C6 fungal-type domain-containing protein</fullName>
    </recommendedName>
</protein>
<proteinExistence type="predicted"/>
<dbReference type="PROSITE" id="PS50048">
    <property type="entry name" value="ZN2_CY6_FUNGAL_2"/>
    <property type="match status" value="1"/>
</dbReference>
<dbReference type="Proteomes" id="UP000256645">
    <property type="component" value="Unassembled WGS sequence"/>
</dbReference>
<evidence type="ECO:0000313" key="4">
    <source>
        <dbReference type="Proteomes" id="UP000256645"/>
    </source>
</evidence>
<dbReference type="InterPro" id="IPR036864">
    <property type="entry name" value="Zn2-C6_fun-type_DNA-bd_sf"/>
</dbReference>
<dbReference type="PANTHER" id="PTHR47784">
    <property type="entry name" value="STEROL UPTAKE CONTROL PROTEIN 2"/>
    <property type="match status" value="1"/>
</dbReference>
<dbReference type="SUPFAM" id="SSF57701">
    <property type="entry name" value="Zn2/Cys6 DNA-binding domain"/>
    <property type="match status" value="1"/>
</dbReference>
<gene>
    <name evidence="3" type="ORF">BP6252_00356</name>
</gene>
<keyword evidence="4" id="KW-1185">Reference proteome</keyword>
<reference evidence="3 4" key="1">
    <citation type="journal article" date="2018" name="IMA Fungus">
        <title>IMA Genome-F 9: Draft genome sequence of Annulohypoxylon stygium, Aspergillus mulundensis, Berkeleyomyces basicola (syn. Thielaviopsis basicola), Ceratocystis smalleyi, two Cercospora beticola strains, Coleophoma cylindrospora, Fusarium fracticaudum, Phialophora cf. hyalina, and Morchella septimelata.</title>
        <authorList>
            <person name="Wingfield B.D."/>
            <person name="Bills G.F."/>
            <person name="Dong Y."/>
            <person name="Huang W."/>
            <person name="Nel W.J."/>
            <person name="Swalarsk-Parry B.S."/>
            <person name="Vaghefi N."/>
            <person name="Wilken P.M."/>
            <person name="An Z."/>
            <person name="de Beer Z.W."/>
            <person name="De Vos L."/>
            <person name="Chen L."/>
            <person name="Duong T.A."/>
            <person name="Gao Y."/>
            <person name="Hammerbacher A."/>
            <person name="Kikkert J.R."/>
            <person name="Li Y."/>
            <person name="Li H."/>
            <person name="Li K."/>
            <person name="Li Q."/>
            <person name="Liu X."/>
            <person name="Ma X."/>
            <person name="Naidoo K."/>
            <person name="Pethybridge S.J."/>
            <person name="Sun J."/>
            <person name="Steenkamp E.T."/>
            <person name="van der Nest M.A."/>
            <person name="van Wyk S."/>
            <person name="Wingfield M.J."/>
            <person name="Xiong C."/>
            <person name="Yue Q."/>
            <person name="Zhang X."/>
        </authorList>
    </citation>
    <scope>NUCLEOTIDE SEQUENCE [LARGE SCALE GENOMIC DNA]</scope>
    <source>
        <strain evidence="3 4">BP6252</strain>
    </source>
</reference>
<dbReference type="GO" id="GO:0001228">
    <property type="term" value="F:DNA-binding transcription activator activity, RNA polymerase II-specific"/>
    <property type="evidence" value="ECO:0007669"/>
    <property type="project" value="TreeGrafter"/>
</dbReference>
<keyword evidence="1" id="KW-0539">Nucleus</keyword>
<dbReference type="PANTHER" id="PTHR47784:SF5">
    <property type="entry name" value="STEROL UPTAKE CONTROL PROTEIN 2"/>
    <property type="match status" value="1"/>
</dbReference>
<sequence>MTSPPSTSSSSLDVFVFPIASGAYNDTSVDKHGNPIRKRRQHAKSRSGCGTCKARKVKCDEQRPRCRSCVSRAETCLYQDQRPEKKKKKSGYVPLRASIPMSENVPLRTVVPKSASVQRSQASRSQRVIASRREKLQIPPTPLIPRGELSNLELMHHFTTHTAQTLLFGFEVWQDEVLNLVLENKYLHHAVLLLSAAHLNFLHANASPLSARQTELQHHCLTMAGFRRALSRPTEKRNHDALIACSLIVLQHSWADTSPTASEEQDASKTCTVNSLFPLAAGLRCLVLSTYDIKPSSALADRVCFKQAKPFPWQFCNAAFAVRLELFFGLVFEVGHGDYASGEDTFSAQIHHMQAAERLSTVLSITYDQTDPESADLGLDVARYLFLWPAMCSDGFRRLAEEEDPASLIILLAYAHGIERILPASFWWMHGKASLMTRELVLAIGWKSLESVRVAAAEHDLDHVFDVLFGGIMRRQSSC</sequence>
<dbReference type="EMBL" id="PDLM01000001">
    <property type="protein sequence ID" value="RDW88324.1"/>
    <property type="molecule type" value="Genomic_DNA"/>
</dbReference>
<dbReference type="InterPro" id="IPR021858">
    <property type="entry name" value="Fun_TF"/>
</dbReference>
<dbReference type="SMART" id="SM00066">
    <property type="entry name" value="GAL4"/>
    <property type="match status" value="1"/>
</dbReference>
<dbReference type="InterPro" id="IPR001138">
    <property type="entry name" value="Zn2Cys6_DnaBD"/>
</dbReference>
<evidence type="ECO:0000256" key="1">
    <source>
        <dbReference type="ARBA" id="ARBA00023242"/>
    </source>
</evidence>
<dbReference type="Gene3D" id="4.10.240.10">
    <property type="entry name" value="Zn(2)-C6 fungal-type DNA-binding domain"/>
    <property type="match status" value="1"/>
</dbReference>
<evidence type="ECO:0000313" key="3">
    <source>
        <dbReference type="EMBL" id="RDW88324.1"/>
    </source>
</evidence>
<dbReference type="Pfam" id="PF11951">
    <property type="entry name" value="Fungal_trans_2"/>
    <property type="match status" value="1"/>
</dbReference>
<accession>A0A3D8SQ54</accession>
<evidence type="ECO:0000259" key="2">
    <source>
        <dbReference type="PROSITE" id="PS50048"/>
    </source>
</evidence>
<dbReference type="CDD" id="cd00067">
    <property type="entry name" value="GAL4"/>
    <property type="match status" value="1"/>
</dbReference>
<dbReference type="InterPro" id="IPR053157">
    <property type="entry name" value="Sterol_Uptake_Regulator"/>
</dbReference>
<dbReference type="AlphaFoldDB" id="A0A3D8SQ54"/>
<organism evidence="3 4">
    <name type="scientific">Coleophoma cylindrospora</name>
    <dbReference type="NCBI Taxonomy" id="1849047"/>
    <lineage>
        <taxon>Eukaryota</taxon>
        <taxon>Fungi</taxon>
        <taxon>Dikarya</taxon>
        <taxon>Ascomycota</taxon>
        <taxon>Pezizomycotina</taxon>
        <taxon>Leotiomycetes</taxon>
        <taxon>Helotiales</taxon>
        <taxon>Dermateaceae</taxon>
        <taxon>Coleophoma</taxon>
    </lineage>
</organism>
<dbReference type="OrthoDB" id="416217at2759"/>